<sequence length="109" mass="12099">LKQLFESLMVSVLLMMVAFGTLVPAHSRSFTRSPHVVLEVVDTVLLIILTHKLRSCVEPLMEGGYQWSCITSTFQILPQLISSQQAAYLLQIQSSQPSAGLQFFFSGVL</sequence>
<reference evidence="2" key="2">
    <citation type="submission" date="2016-06" db="EMBL/GenBank/DDBJ databases">
        <title>The genome of a short-lived fish provides insights into sex chromosome evolution and the genetic control of aging.</title>
        <authorList>
            <person name="Reichwald K."/>
            <person name="Felder M."/>
            <person name="Petzold A."/>
            <person name="Koch P."/>
            <person name="Groth M."/>
            <person name="Platzer M."/>
        </authorList>
    </citation>
    <scope>NUCLEOTIDE SEQUENCE</scope>
    <source>
        <tissue evidence="2">Brain</tissue>
    </source>
</reference>
<reference evidence="2" key="1">
    <citation type="submission" date="2016-05" db="EMBL/GenBank/DDBJ databases">
        <authorList>
            <person name="Lavstsen T."/>
            <person name="Jespersen J.S."/>
        </authorList>
    </citation>
    <scope>NUCLEOTIDE SEQUENCE</scope>
    <source>
        <tissue evidence="2">Brain</tissue>
    </source>
</reference>
<gene>
    <name evidence="2" type="primary">Nfu_g_1_020455</name>
</gene>
<organism evidence="2">
    <name type="scientific">Nothobranchius pienaari</name>
    <dbReference type="NCBI Taxonomy" id="704102"/>
    <lineage>
        <taxon>Eukaryota</taxon>
        <taxon>Metazoa</taxon>
        <taxon>Chordata</taxon>
        <taxon>Craniata</taxon>
        <taxon>Vertebrata</taxon>
        <taxon>Euteleostomi</taxon>
        <taxon>Actinopterygii</taxon>
        <taxon>Neopterygii</taxon>
        <taxon>Teleostei</taxon>
        <taxon>Neoteleostei</taxon>
        <taxon>Acanthomorphata</taxon>
        <taxon>Ovalentaria</taxon>
        <taxon>Atherinomorphae</taxon>
        <taxon>Cyprinodontiformes</taxon>
        <taxon>Nothobranchiidae</taxon>
        <taxon>Nothobranchius</taxon>
    </lineage>
</organism>
<name>A0A1A8LP50_9TELE</name>
<dbReference type="EMBL" id="HAEF01008176">
    <property type="protein sequence ID" value="SBR46101.1"/>
    <property type="molecule type" value="Transcribed_RNA"/>
</dbReference>
<feature type="chain" id="PRO_5008374334" evidence="1">
    <location>
        <begin position="21"/>
        <end position="109"/>
    </location>
</feature>
<evidence type="ECO:0000256" key="1">
    <source>
        <dbReference type="SAM" id="SignalP"/>
    </source>
</evidence>
<feature type="non-terminal residue" evidence="2">
    <location>
        <position position="1"/>
    </location>
</feature>
<proteinExistence type="predicted"/>
<accession>A0A1A8LP50</accession>
<dbReference type="AlphaFoldDB" id="A0A1A8LP50"/>
<keyword evidence="1" id="KW-0732">Signal</keyword>
<feature type="non-terminal residue" evidence="2">
    <location>
        <position position="109"/>
    </location>
</feature>
<feature type="signal peptide" evidence="1">
    <location>
        <begin position="1"/>
        <end position="20"/>
    </location>
</feature>
<evidence type="ECO:0000313" key="2">
    <source>
        <dbReference type="EMBL" id="SBR46101.1"/>
    </source>
</evidence>
<protein>
    <submittedName>
        <fullName evidence="2">Uncharacterized protein</fullName>
    </submittedName>
</protein>